<dbReference type="PANTHER" id="PTHR30250:SF11">
    <property type="entry name" value="O-ANTIGEN TRANSPORTER-RELATED"/>
    <property type="match status" value="1"/>
</dbReference>
<dbReference type="InterPro" id="IPR002797">
    <property type="entry name" value="Polysacc_synth"/>
</dbReference>
<feature type="transmembrane region" description="Helical" evidence="6">
    <location>
        <begin position="243"/>
        <end position="273"/>
    </location>
</feature>
<evidence type="ECO:0000256" key="5">
    <source>
        <dbReference type="ARBA" id="ARBA00023136"/>
    </source>
</evidence>
<evidence type="ECO:0000256" key="3">
    <source>
        <dbReference type="ARBA" id="ARBA00022692"/>
    </source>
</evidence>
<dbReference type="PANTHER" id="PTHR30250">
    <property type="entry name" value="PST FAMILY PREDICTED COLANIC ACID TRANSPORTER"/>
    <property type="match status" value="1"/>
</dbReference>
<keyword evidence="3 6" id="KW-0812">Transmembrane</keyword>
<evidence type="ECO:0000313" key="7">
    <source>
        <dbReference type="EMBL" id="UUP12990.1"/>
    </source>
</evidence>
<reference evidence="7 8" key="1">
    <citation type="submission" date="2022-08" db="EMBL/GenBank/DDBJ databases">
        <title>novel species in genus Aeromicrobium.</title>
        <authorList>
            <person name="Ye L."/>
        </authorList>
    </citation>
    <scope>NUCLEOTIDE SEQUENCE [LARGE SCALE GENOMIC DNA]</scope>
    <source>
        <strain evidence="8">zg-Y1379</strain>
    </source>
</reference>
<feature type="transmembrane region" description="Helical" evidence="6">
    <location>
        <begin position="378"/>
        <end position="397"/>
    </location>
</feature>
<name>A0ABY5M491_9ACTN</name>
<feature type="transmembrane region" description="Helical" evidence="6">
    <location>
        <begin position="352"/>
        <end position="372"/>
    </location>
</feature>
<keyword evidence="4 6" id="KW-1133">Transmembrane helix</keyword>
<protein>
    <submittedName>
        <fullName evidence="7">Oligosaccharide flippase family protein</fullName>
    </submittedName>
</protein>
<gene>
    <name evidence="7" type="ORF">NQV15_14170</name>
</gene>
<proteinExistence type="predicted"/>
<evidence type="ECO:0000256" key="4">
    <source>
        <dbReference type="ARBA" id="ARBA00022989"/>
    </source>
</evidence>
<evidence type="ECO:0000256" key="1">
    <source>
        <dbReference type="ARBA" id="ARBA00004651"/>
    </source>
</evidence>
<evidence type="ECO:0000313" key="8">
    <source>
        <dbReference type="Proteomes" id="UP001316184"/>
    </source>
</evidence>
<sequence>MAVAFGYQLVFRILGMIASIVTVALTVRHLGGESYGHLTTAIVFVSLWTSFSELGIGAVVVRRATSGNGDLQRLVQVNTGLSILYCVPLALVTTVTGLLVYHDDPEVRTVLPVITLGLALTTIASCVAPVFLVTVRFRAVAWSDLLSRGLSLALTVVLLQTGAGLMWFAVVQVVPPAVVLIIQGAAASRVMRWRPVFDRRESWALLRESLPQTAVLIIGVLYWRLDGVLLSVLDSPVEVGTYYLATTLAFTLSVVATFFESSTLSTMTGLWAADRRRFSDFTARSIETMLFIGLPVAATGVVLAEPVMRAIGSETFLGHGAPALALLFVAVGITFLNGTLSQALFAAHQQGFLVRINVINLVINIALNLALIPLWGAVGAALALAVTELIGLVVVSVRLSQLSEYRTPWVFVLRLLVPLAASTAVALLLRPAPLPVSLAAAAATYLAVNAALGPVRVSTVRAMLAQDTADGEDA</sequence>
<feature type="transmembrane region" description="Helical" evidence="6">
    <location>
        <begin position="435"/>
        <end position="455"/>
    </location>
</feature>
<feature type="transmembrane region" description="Helical" evidence="6">
    <location>
        <begin position="409"/>
        <end position="429"/>
    </location>
</feature>
<feature type="transmembrane region" description="Helical" evidence="6">
    <location>
        <begin position="173"/>
        <end position="191"/>
    </location>
</feature>
<dbReference type="EMBL" id="CP102173">
    <property type="protein sequence ID" value="UUP12990.1"/>
    <property type="molecule type" value="Genomic_DNA"/>
</dbReference>
<feature type="transmembrane region" description="Helical" evidence="6">
    <location>
        <begin position="113"/>
        <end position="133"/>
    </location>
</feature>
<dbReference type="InterPro" id="IPR050833">
    <property type="entry name" value="Poly_Biosynth_Transport"/>
</dbReference>
<feature type="transmembrane region" description="Helical" evidence="6">
    <location>
        <begin position="316"/>
        <end position="340"/>
    </location>
</feature>
<keyword evidence="5 6" id="KW-0472">Membrane</keyword>
<organism evidence="7 8">
    <name type="scientific">Aeromicrobium wangtongii</name>
    <dbReference type="NCBI Taxonomy" id="2969247"/>
    <lineage>
        <taxon>Bacteria</taxon>
        <taxon>Bacillati</taxon>
        <taxon>Actinomycetota</taxon>
        <taxon>Actinomycetes</taxon>
        <taxon>Propionibacteriales</taxon>
        <taxon>Nocardioidaceae</taxon>
        <taxon>Aeromicrobium</taxon>
    </lineage>
</organism>
<keyword evidence="2" id="KW-1003">Cell membrane</keyword>
<feature type="transmembrane region" description="Helical" evidence="6">
    <location>
        <begin position="82"/>
        <end position="101"/>
    </location>
</feature>
<feature type="transmembrane region" description="Helical" evidence="6">
    <location>
        <begin position="145"/>
        <end position="167"/>
    </location>
</feature>
<feature type="transmembrane region" description="Helical" evidence="6">
    <location>
        <begin position="285"/>
        <end position="304"/>
    </location>
</feature>
<feature type="transmembrane region" description="Helical" evidence="6">
    <location>
        <begin position="9"/>
        <end position="27"/>
    </location>
</feature>
<dbReference type="Pfam" id="PF01943">
    <property type="entry name" value="Polysacc_synt"/>
    <property type="match status" value="1"/>
</dbReference>
<dbReference type="Proteomes" id="UP001316184">
    <property type="component" value="Chromosome"/>
</dbReference>
<evidence type="ECO:0000256" key="2">
    <source>
        <dbReference type="ARBA" id="ARBA00022475"/>
    </source>
</evidence>
<evidence type="ECO:0000256" key="6">
    <source>
        <dbReference type="SAM" id="Phobius"/>
    </source>
</evidence>
<comment type="subcellular location">
    <subcellularLocation>
        <location evidence="1">Cell membrane</location>
        <topology evidence="1">Multi-pass membrane protein</topology>
    </subcellularLocation>
</comment>
<accession>A0ABY5M491</accession>
<keyword evidence="8" id="KW-1185">Reference proteome</keyword>
<feature type="transmembrane region" description="Helical" evidence="6">
    <location>
        <begin position="39"/>
        <end position="61"/>
    </location>
</feature>
<dbReference type="RefSeq" id="WP_232401314.1">
    <property type="nucleotide sequence ID" value="NZ_CP102173.1"/>
</dbReference>
<feature type="transmembrane region" description="Helical" evidence="6">
    <location>
        <begin position="203"/>
        <end position="223"/>
    </location>
</feature>